<dbReference type="GO" id="GO:0006233">
    <property type="term" value="P:dTDP biosynthetic process"/>
    <property type="evidence" value="ECO:0007669"/>
    <property type="project" value="TreeGrafter"/>
</dbReference>
<dbReference type="GO" id="GO:0005524">
    <property type="term" value="F:ATP binding"/>
    <property type="evidence" value="ECO:0007669"/>
    <property type="project" value="UniProtKB-KW"/>
</dbReference>
<keyword evidence="7" id="KW-1185">Reference proteome</keyword>
<reference evidence="6 7" key="1">
    <citation type="submission" date="2019-06" db="EMBL/GenBank/DDBJ databases">
        <title>Rhodococcus spaelei sp. nov., isolated from a cave.</title>
        <authorList>
            <person name="Lee S.D."/>
        </authorList>
    </citation>
    <scope>NUCLEOTIDE SEQUENCE [LARGE SCALE GENOMIC DNA]</scope>
    <source>
        <strain evidence="6 7">C9-5</strain>
    </source>
</reference>
<dbReference type="GO" id="GO:0006235">
    <property type="term" value="P:dTTP biosynthetic process"/>
    <property type="evidence" value="ECO:0007669"/>
    <property type="project" value="TreeGrafter"/>
</dbReference>
<dbReference type="PANTHER" id="PTHR10344:SF4">
    <property type="entry name" value="UMP-CMP KINASE 2, MITOCHONDRIAL"/>
    <property type="match status" value="1"/>
</dbReference>
<evidence type="ECO:0000256" key="3">
    <source>
        <dbReference type="ARBA" id="ARBA00022741"/>
    </source>
</evidence>
<evidence type="ECO:0000313" key="6">
    <source>
        <dbReference type="EMBL" id="TQF66062.1"/>
    </source>
</evidence>
<sequence length="213" mass="23283">MGTLIALEGLDGAGKRTLVDKLVTELESAGVRIAVRAFPRYGNSIHADLAAEALKGSHGDLADSVYGMASMFALDRGFAAEDLRELLSVNDIVLLDRYVASNAAYGAARMRQGAGGDFVHWVRALEFDRLGVPRPGLQMLLDVPVELARARAQSREIQDASRELDAFERDSDLQTRTGEVYRELARTSWMSPWRVLAPDVDPAALAADLAQWK</sequence>
<keyword evidence="4" id="KW-0067">ATP-binding</keyword>
<protein>
    <recommendedName>
        <fullName evidence="2">Thymidylate kinase</fullName>
    </recommendedName>
</protein>
<dbReference type="RefSeq" id="WP_142102334.1">
    <property type="nucleotide sequence ID" value="NZ_VIGH01000009.1"/>
</dbReference>
<dbReference type="OrthoDB" id="9774907at2"/>
<dbReference type="GO" id="GO:0006227">
    <property type="term" value="P:dUDP biosynthetic process"/>
    <property type="evidence" value="ECO:0007669"/>
    <property type="project" value="TreeGrafter"/>
</dbReference>
<dbReference type="GO" id="GO:0004798">
    <property type="term" value="F:dTMP kinase activity"/>
    <property type="evidence" value="ECO:0007669"/>
    <property type="project" value="TreeGrafter"/>
</dbReference>
<dbReference type="Pfam" id="PF02223">
    <property type="entry name" value="Thymidylate_kin"/>
    <property type="match status" value="1"/>
</dbReference>
<dbReference type="GO" id="GO:0005829">
    <property type="term" value="C:cytosol"/>
    <property type="evidence" value="ECO:0007669"/>
    <property type="project" value="TreeGrafter"/>
</dbReference>
<dbReference type="EMBL" id="VIGH01000009">
    <property type="protein sequence ID" value="TQF66062.1"/>
    <property type="molecule type" value="Genomic_DNA"/>
</dbReference>
<keyword evidence="3" id="KW-0547">Nucleotide-binding</keyword>
<dbReference type="InterPro" id="IPR039430">
    <property type="entry name" value="Thymidylate_kin-like_dom"/>
</dbReference>
<comment type="similarity">
    <text evidence="1">Belongs to the thymidylate kinase family.</text>
</comment>
<dbReference type="AlphaFoldDB" id="A0A541B1A1"/>
<dbReference type="PANTHER" id="PTHR10344">
    <property type="entry name" value="THYMIDYLATE KINASE"/>
    <property type="match status" value="1"/>
</dbReference>
<dbReference type="InterPro" id="IPR027417">
    <property type="entry name" value="P-loop_NTPase"/>
</dbReference>
<dbReference type="SUPFAM" id="SSF52540">
    <property type="entry name" value="P-loop containing nucleoside triphosphate hydrolases"/>
    <property type="match status" value="1"/>
</dbReference>
<evidence type="ECO:0000256" key="1">
    <source>
        <dbReference type="ARBA" id="ARBA00009776"/>
    </source>
</evidence>
<accession>A0A541B1A1</accession>
<evidence type="ECO:0000313" key="7">
    <source>
        <dbReference type="Proteomes" id="UP000316256"/>
    </source>
</evidence>
<evidence type="ECO:0000256" key="4">
    <source>
        <dbReference type="ARBA" id="ARBA00022840"/>
    </source>
</evidence>
<proteinExistence type="inferred from homology"/>
<keyword evidence="6" id="KW-0808">Transferase</keyword>
<dbReference type="NCBIfam" id="NF005923">
    <property type="entry name" value="PRK07933.1"/>
    <property type="match status" value="1"/>
</dbReference>
<dbReference type="Gene3D" id="3.40.50.300">
    <property type="entry name" value="P-loop containing nucleotide triphosphate hydrolases"/>
    <property type="match status" value="1"/>
</dbReference>
<dbReference type="CDD" id="cd01672">
    <property type="entry name" value="TMPK"/>
    <property type="match status" value="1"/>
</dbReference>
<dbReference type="Proteomes" id="UP000316256">
    <property type="component" value="Unassembled WGS sequence"/>
</dbReference>
<name>A0A541B1A1_9NOCA</name>
<evidence type="ECO:0000259" key="5">
    <source>
        <dbReference type="Pfam" id="PF02223"/>
    </source>
</evidence>
<evidence type="ECO:0000256" key="2">
    <source>
        <dbReference type="ARBA" id="ARBA00017144"/>
    </source>
</evidence>
<gene>
    <name evidence="6" type="ORF">FK531_19555</name>
</gene>
<keyword evidence="6" id="KW-0418">Kinase</keyword>
<comment type="caution">
    <text evidence="6">The sequence shown here is derived from an EMBL/GenBank/DDBJ whole genome shotgun (WGS) entry which is preliminary data.</text>
</comment>
<organism evidence="6 7">
    <name type="scientific">Rhodococcus spelaei</name>
    <dbReference type="NCBI Taxonomy" id="2546320"/>
    <lineage>
        <taxon>Bacteria</taxon>
        <taxon>Bacillati</taxon>
        <taxon>Actinomycetota</taxon>
        <taxon>Actinomycetes</taxon>
        <taxon>Mycobacteriales</taxon>
        <taxon>Nocardiaceae</taxon>
        <taxon>Rhodococcus</taxon>
    </lineage>
</organism>
<feature type="domain" description="Thymidylate kinase-like" evidence="5">
    <location>
        <begin position="7"/>
        <end position="187"/>
    </location>
</feature>